<dbReference type="AlphaFoldDB" id="A0AA37LGR0"/>
<evidence type="ECO:0000313" key="2">
    <source>
        <dbReference type="EMBL" id="GJB91063.1"/>
    </source>
</evidence>
<evidence type="ECO:0000313" key="1">
    <source>
        <dbReference type="EMBL" id="GJA53487.1"/>
    </source>
</evidence>
<comment type="caution">
    <text evidence="2">The sequence shown here is derived from an EMBL/GenBank/DDBJ whole genome shotgun (WGS) entry which is preliminary data.</text>
</comment>
<evidence type="ECO:0000313" key="3">
    <source>
        <dbReference type="Proteomes" id="UP000737420"/>
    </source>
</evidence>
<sequence length="108" mass="11756">MSGTLAALEAAMANNAHLIEELLQRQEYDEALQCMDERLALIDSLVQLASKDPAQQSVVAALAAALSIQEENLKALAASHHHAIFERLAQVGRANRAGQAYRVNSKEY</sequence>
<proteinExistence type="predicted"/>
<dbReference type="EMBL" id="BPNL01000007">
    <property type="protein sequence ID" value="GJA53487.1"/>
    <property type="molecule type" value="Genomic_DNA"/>
</dbReference>
<evidence type="ECO:0008006" key="4">
    <source>
        <dbReference type="Google" id="ProtNLM"/>
    </source>
</evidence>
<accession>A0AA37LGR0</accession>
<reference evidence="2 3" key="1">
    <citation type="submission" date="2021-07" db="EMBL/GenBank/DDBJ databases">
        <title>Draft genome sequence of carbapenem-resistant Aeromonas spp. in Japan.</title>
        <authorList>
            <person name="Maehana S."/>
            <person name="Suzuki M."/>
            <person name="Kitasato H."/>
        </authorList>
    </citation>
    <scope>NUCLEOTIDE SEQUENCE [LARGE SCALE GENOMIC DNA]</scope>
    <source>
        <strain evidence="1">KAM348</strain>
        <strain evidence="2 3">KAM382</strain>
    </source>
</reference>
<gene>
    <name evidence="1" type="ORF">KAM348_09100</name>
    <name evidence="2" type="ORF">KAM382_11240</name>
</gene>
<organism evidence="2 3">
    <name type="scientific">Aeromonas caviae</name>
    <name type="common">Aeromonas punctata</name>
    <dbReference type="NCBI Taxonomy" id="648"/>
    <lineage>
        <taxon>Bacteria</taxon>
        <taxon>Pseudomonadati</taxon>
        <taxon>Pseudomonadota</taxon>
        <taxon>Gammaproteobacteria</taxon>
        <taxon>Aeromonadales</taxon>
        <taxon>Aeromonadaceae</taxon>
        <taxon>Aeromonas</taxon>
    </lineage>
</organism>
<dbReference type="Proteomes" id="UP000887009">
    <property type="component" value="Unassembled WGS sequence"/>
</dbReference>
<dbReference type="EMBL" id="BPOP01000007">
    <property type="protein sequence ID" value="GJB91063.1"/>
    <property type="molecule type" value="Genomic_DNA"/>
</dbReference>
<dbReference type="Proteomes" id="UP000737420">
    <property type="component" value="Unassembled WGS sequence"/>
</dbReference>
<protein>
    <recommendedName>
        <fullName evidence="4">Flagellar protein FliT</fullName>
    </recommendedName>
</protein>
<name>A0AA37LGR0_AERCA</name>